<proteinExistence type="predicted"/>
<protein>
    <submittedName>
        <fullName evidence="1">Uncharacterized protein</fullName>
    </submittedName>
</protein>
<organism evidence="1 2">
    <name type="scientific">Brachionus plicatilis</name>
    <name type="common">Marine rotifer</name>
    <name type="synonym">Brachionus muelleri</name>
    <dbReference type="NCBI Taxonomy" id="10195"/>
    <lineage>
        <taxon>Eukaryota</taxon>
        <taxon>Metazoa</taxon>
        <taxon>Spiralia</taxon>
        <taxon>Gnathifera</taxon>
        <taxon>Rotifera</taxon>
        <taxon>Eurotatoria</taxon>
        <taxon>Monogononta</taxon>
        <taxon>Pseudotrocha</taxon>
        <taxon>Ploima</taxon>
        <taxon>Brachionidae</taxon>
        <taxon>Brachionus</taxon>
    </lineage>
</organism>
<dbReference type="Proteomes" id="UP000276133">
    <property type="component" value="Unassembled WGS sequence"/>
</dbReference>
<evidence type="ECO:0000313" key="2">
    <source>
        <dbReference type="Proteomes" id="UP000276133"/>
    </source>
</evidence>
<sequence length="79" mass="9414">MILRKFLLKLQENSDIWQIYCIRQPKKREASRKLKDLAVLSHSRGNSCSTRPRLDLGHDFLYIEYAVMIFKGQSKIFNR</sequence>
<dbReference type="AlphaFoldDB" id="A0A3M7SUB9"/>
<evidence type="ECO:0000313" key="1">
    <source>
        <dbReference type="EMBL" id="RNA39299.1"/>
    </source>
</evidence>
<comment type="caution">
    <text evidence="1">The sequence shown here is derived from an EMBL/GenBank/DDBJ whole genome shotgun (WGS) entry which is preliminary data.</text>
</comment>
<keyword evidence="2" id="KW-1185">Reference proteome</keyword>
<dbReference type="EMBL" id="REGN01000765">
    <property type="protein sequence ID" value="RNA39299.1"/>
    <property type="molecule type" value="Genomic_DNA"/>
</dbReference>
<reference evidence="1 2" key="1">
    <citation type="journal article" date="2018" name="Sci. Rep.">
        <title>Genomic signatures of local adaptation to the degree of environmental predictability in rotifers.</title>
        <authorList>
            <person name="Franch-Gras L."/>
            <person name="Hahn C."/>
            <person name="Garcia-Roger E.M."/>
            <person name="Carmona M.J."/>
            <person name="Serra M."/>
            <person name="Gomez A."/>
        </authorList>
    </citation>
    <scope>NUCLEOTIDE SEQUENCE [LARGE SCALE GENOMIC DNA]</scope>
    <source>
        <strain evidence="1">HYR1</strain>
    </source>
</reference>
<gene>
    <name evidence="1" type="ORF">BpHYR1_005084</name>
</gene>
<accession>A0A3M7SUB9</accession>
<name>A0A3M7SUB9_BRAPC</name>